<dbReference type="PATRIC" id="fig|749414.3.peg.4914"/>
<dbReference type="HOGENOM" id="CLU_034045_3_0_11"/>
<comment type="catalytic activity">
    <reaction evidence="12">
        <text>(6R)-5,10-methenyltetrahydrofolate + H2O = (6R)-10-formyltetrahydrofolate + H(+)</text>
        <dbReference type="Rhea" id="RHEA:23700"/>
        <dbReference type="ChEBI" id="CHEBI:15377"/>
        <dbReference type="ChEBI" id="CHEBI:15378"/>
        <dbReference type="ChEBI" id="CHEBI:57455"/>
        <dbReference type="ChEBI" id="CHEBI:195366"/>
        <dbReference type="EC" id="3.5.4.9"/>
    </reaction>
</comment>
<dbReference type="Pfam" id="PF02882">
    <property type="entry name" value="THF_DHG_CYH_C"/>
    <property type="match status" value="1"/>
</dbReference>
<dbReference type="GO" id="GO:0004488">
    <property type="term" value="F:methylenetetrahydrofolate dehydrogenase (NADP+) activity"/>
    <property type="evidence" value="ECO:0007669"/>
    <property type="project" value="UniProtKB-UniRule"/>
</dbReference>
<protein>
    <recommendedName>
        <fullName evidence="12">Bifunctional protein FolD</fullName>
    </recommendedName>
    <domain>
        <recommendedName>
            <fullName evidence="12">Methylenetetrahydrofolate dehydrogenase</fullName>
            <ecNumber evidence="12">1.5.1.5</ecNumber>
        </recommendedName>
    </domain>
    <domain>
        <recommendedName>
            <fullName evidence="12">Methenyltetrahydrofolate cyclohydrolase</fullName>
            <ecNumber evidence="12">3.5.4.9</ecNumber>
        </recommendedName>
    </domain>
</protein>
<evidence type="ECO:0000256" key="12">
    <source>
        <dbReference type="HAMAP-Rule" id="MF_01576"/>
    </source>
</evidence>
<feature type="binding site" evidence="12">
    <location>
        <begin position="165"/>
        <end position="167"/>
    </location>
    <ligand>
        <name>NADP(+)</name>
        <dbReference type="ChEBI" id="CHEBI:58349"/>
    </ligand>
</feature>
<dbReference type="InterPro" id="IPR036291">
    <property type="entry name" value="NAD(P)-bd_dom_sf"/>
</dbReference>
<reference evidence="16 17" key="1">
    <citation type="journal article" date="2010" name="J. Bacteriol.">
        <title>Genome sequence of the milbemycin-producing bacterium Streptomyces bingchenggensis.</title>
        <authorList>
            <person name="Wang X.J."/>
            <person name="Yan Y.J."/>
            <person name="Zhang B."/>
            <person name="An J."/>
            <person name="Wang J.J."/>
            <person name="Tian J."/>
            <person name="Jiang L."/>
            <person name="Chen Y.H."/>
            <person name="Huang S.X."/>
            <person name="Yin M."/>
            <person name="Zhang J."/>
            <person name="Gao A.L."/>
            <person name="Liu C.X."/>
            <person name="Zhu Z.X."/>
            <person name="Xiang W.S."/>
        </authorList>
    </citation>
    <scope>NUCLEOTIDE SEQUENCE [LARGE SCALE GENOMIC DNA]</scope>
    <source>
        <strain evidence="16 17">BCW-1</strain>
    </source>
</reference>
<feature type="compositionally biased region" description="Gly residues" evidence="13">
    <location>
        <begin position="297"/>
        <end position="306"/>
    </location>
</feature>
<evidence type="ECO:0000256" key="10">
    <source>
        <dbReference type="ARBA" id="ARBA00023167"/>
    </source>
</evidence>
<dbReference type="EC" id="3.5.4.9" evidence="12"/>
<dbReference type="FunFam" id="3.40.50.720:FF:000094">
    <property type="entry name" value="Bifunctional protein FolD"/>
    <property type="match status" value="1"/>
</dbReference>
<dbReference type="GO" id="GO:0004477">
    <property type="term" value="F:methenyltetrahydrofolate cyclohydrolase activity"/>
    <property type="evidence" value="ECO:0007669"/>
    <property type="project" value="UniProtKB-UniRule"/>
</dbReference>
<evidence type="ECO:0000259" key="15">
    <source>
        <dbReference type="Pfam" id="PF02882"/>
    </source>
</evidence>
<dbReference type="CDD" id="cd01080">
    <property type="entry name" value="NAD_bind_m-THF_DH_Cyclohyd"/>
    <property type="match status" value="1"/>
</dbReference>
<dbReference type="KEGG" id="sbh:SBI_04754"/>
<evidence type="ECO:0000313" key="17">
    <source>
        <dbReference type="Proteomes" id="UP000000377"/>
    </source>
</evidence>
<dbReference type="InterPro" id="IPR046346">
    <property type="entry name" value="Aminoacid_DH-like_N_sf"/>
</dbReference>
<dbReference type="NCBIfam" id="NF010789">
    <property type="entry name" value="PRK14193.1"/>
    <property type="match status" value="1"/>
</dbReference>
<evidence type="ECO:0000256" key="6">
    <source>
        <dbReference type="ARBA" id="ARBA00022801"/>
    </source>
</evidence>
<comment type="function">
    <text evidence="12">Catalyzes the oxidation of 5,10-methylenetetrahydrofolate to 5,10-methenyltetrahydrofolate and then the hydrolysis of 5,10-methenyltetrahydrofolate to 10-formyltetrahydrofolate.</text>
</comment>
<comment type="similarity">
    <text evidence="12">Belongs to the tetrahydrofolate dehydrogenase/cyclohydrolase family.</text>
</comment>
<dbReference type="SUPFAM" id="SSF53223">
    <property type="entry name" value="Aminoacid dehydrogenase-like, N-terminal domain"/>
    <property type="match status" value="1"/>
</dbReference>
<gene>
    <name evidence="12 16" type="primary">folD</name>
    <name evidence="16" type="ordered locus">SBI_04754</name>
</gene>
<name>D7BZD8_STRBB</name>
<dbReference type="HAMAP" id="MF_01576">
    <property type="entry name" value="THF_DHG_CYH"/>
    <property type="match status" value="1"/>
</dbReference>
<organism evidence="16 17">
    <name type="scientific">Streptomyces bingchenggensis (strain BCW-1)</name>
    <dbReference type="NCBI Taxonomy" id="749414"/>
    <lineage>
        <taxon>Bacteria</taxon>
        <taxon>Bacillati</taxon>
        <taxon>Actinomycetota</taxon>
        <taxon>Actinomycetes</taxon>
        <taxon>Kitasatosporales</taxon>
        <taxon>Streptomycetaceae</taxon>
        <taxon>Streptomyces</taxon>
    </lineage>
</organism>
<evidence type="ECO:0000256" key="2">
    <source>
        <dbReference type="ARBA" id="ARBA00011738"/>
    </source>
</evidence>
<evidence type="ECO:0000256" key="8">
    <source>
        <dbReference type="ARBA" id="ARBA00023002"/>
    </source>
</evidence>
<dbReference type="PANTHER" id="PTHR48099">
    <property type="entry name" value="C-1-TETRAHYDROFOLATE SYNTHASE, CYTOPLASMIC-RELATED"/>
    <property type="match status" value="1"/>
</dbReference>
<proteinExistence type="inferred from homology"/>
<dbReference type="PANTHER" id="PTHR48099:SF5">
    <property type="entry name" value="C-1-TETRAHYDROFOLATE SYNTHASE, CYTOPLASMIC"/>
    <property type="match status" value="1"/>
</dbReference>
<comment type="pathway">
    <text evidence="1 12">One-carbon metabolism; tetrahydrofolate interconversion.</text>
</comment>
<evidence type="ECO:0000256" key="5">
    <source>
        <dbReference type="ARBA" id="ARBA00022755"/>
    </source>
</evidence>
<dbReference type="GO" id="GO:0005829">
    <property type="term" value="C:cytosol"/>
    <property type="evidence" value="ECO:0007669"/>
    <property type="project" value="TreeGrafter"/>
</dbReference>
<dbReference type="STRING" id="749414.SBI_04754"/>
<dbReference type="GO" id="GO:0006164">
    <property type="term" value="P:purine nucleotide biosynthetic process"/>
    <property type="evidence" value="ECO:0007669"/>
    <property type="project" value="UniProtKB-KW"/>
</dbReference>
<keyword evidence="17" id="KW-1185">Reference proteome</keyword>
<dbReference type="InterPro" id="IPR000672">
    <property type="entry name" value="THF_DH/CycHdrlase"/>
</dbReference>
<keyword evidence="4 12" id="KW-0028">Amino-acid biosynthesis</keyword>
<keyword evidence="5 12" id="KW-0658">Purine biosynthesis</keyword>
<dbReference type="PRINTS" id="PR00085">
    <property type="entry name" value="THFDHDRGNASE"/>
</dbReference>
<evidence type="ECO:0000256" key="9">
    <source>
        <dbReference type="ARBA" id="ARBA00023102"/>
    </source>
</evidence>
<feature type="region of interest" description="Disordered" evidence="13">
    <location>
        <begin position="283"/>
        <end position="306"/>
    </location>
</feature>
<dbReference type="EC" id="1.5.1.5" evidence="12"/>
<keyword evidence="8 12" id="KW-0560">Oxidoreductase</keyword>
<feature type="binding site" evidence="12">
    <location>
        <position position="233"/>
    </location>
    <ligand>
        <name>NADP(+)</name>
        <dbReference type="ChEBI" id="CHEBI:58349"/>
    </ligand>
</feature>
<dbReference type="RefSeq" id="WP_014177344.1">
    <property type="nucleotide sequence ID" value="NC_016582.1"/>
</dbReference>
<feature type="domain" description="Tetrahydrofolate dehydrogenase/cyclohydrolase NAD(P)-binding" evidence="15">
    <location>
        <begin position="139"/>
        <end position="282"/>
    </location>
</feature>
<dbReference type="InterPro" id="IPR020630">
    <property type="entry name" value="THF_DH/CycHdrlase_cat_dom"/>
</dbReference>
<comment type="caution">
    <text evidence="12">Lacks conserved residue(s) required for the propagation of feature annotation.</text>
</comment>
<dbReference type="FunFam" id="3.40.50.10860:FF:000005">
    <property type="entry name" value="C-1-tetrahydrofolate synthase, cytoplasmic, putative"/>
    <property type="match status" value="1"/>
</dbReference>
<evidence type="ECO:0000256" key="7">
    <source>
        <dbReference type="ARBA" id="ARBA00022857"/>
    </source>
</evidence>
<feature type="compositionally biased region" description="Basic and acidic residues" evidence="13">
    <location>
        <begin position="283"/>
        <end position="294"/>
    </location>
</feature>
<dbReference type="UniPathway" id="UPA00193"/>
<dbReference type="Proteomes" id="UP000000377">
    <property type="component" value="Chromosome"/>
</dbReference>
<keyword evidence="3 12" id="KW-0554">One-carbon metabolism</keyword>
<comment type="subunit">
    <text evidence="2 12">Homodimer.</text>
</comment>
<sequence length="306" mass="31760">MTAQILDGKATAASIKSDLVSRVEALKAKGIHPGLGTVLVGEDPGSKWYVAGKHRDCAEVGIASIRRDLPESATQEEIEAAVRELNEDPECTGYIVQLPLPKGIDTNRVLELIDPAKDADGLHPMNLGRLVLNETGPLPCTPYGIIQLLRHHGVEINGAHVVVVGRGITVGRSIGLLLTRRSENATVTLCHTGTRDLSGLLRQADIIVAAAGVQHLIKAEDVKPGAAVLDVGVSRDEHGKIAGDVHPDVNEVAGWISPNPGGVGPMTRAQLLVNVVEAAERAAKAADGEGKGEGDSDGGSGAGHAG</sequence>
<dbReference type="Gene3D" id="3.40.50.10860">
    <property type="entry name" value="Leucine Dehydrogenase, chain A, domain 1"/>
    <property type="match status" value="1"/>
</dbReference>
<evidence type="ECO:0000256" key="4">
    <source>
        <dbReference type="ARBA" id="ARBA00022605"/>
    </source>
</evidence>
<keyword evidence="6 12" id="KW-0378">Hydrolase</keyword>
<dbReference type="Gene3D" id="3.40.50.720">
    <property type="entry name" value="NAD(P)-binding Rossmann-like Domain"/>
    <property type="match status" value="1"/>
</dbReference>
<feature type="domain" description="Tetrahydrofolate dehydrogenase/cyclohydrolase catalytic" evidence="14">
    <location>
        <begin position="6"/>
        <end position="120"/>
    </location>
</feature>
<comment type="catalytic activity">
    <reaction evidence="12">
        <text>(6R)-5,10-methylene-5,6,7,8-tetrahydrofolate + NADP(+) = (6R)-5,10-methenyltetrahydrofolate + NADPH</text>
        <dbReference type="Rhea" id="RHEA:22812"/>
        <dbReference type="ChEBI" id="CHEBI:15636"/>
        <dbReference type="ChEBI" id="CHEBI:57455"/>
        <dbReference type="ChEBI" id="CHEBI:57783"/>
        <dbReference type="ChEBI" id="CHEBI:58349"/>
        <dbReference type="EC" id="1.5.1.5"/>
    </reaction>
</comment>
<evidence type="ECO:0000256" key="13">
    <source>
        <dbReference type="SAM" id="MobiDB-lite"/>
    </source>
</evidence>
<evidence type="ECO:0000313" key="16">
    <source>
        <dbReference type="EMBL" id="ADI07874.1"/>
    </source>
</evidence>
<dbReference type="SUPFAM" id="SSF51735">
    <property type="entry name" value="NAD(P)-binding Rossmann-fold domains"/>
    <property type="match status" value="1"/>
</dbReference>
<keyword evidence="11 12" id="KW-0511">Multifunctional enzyme</keyword>
<evidence type="ECO:0000256" key="11">
    <source>
        <dbReference type="ARBA" id="ARBA00023268"/>
    </source>
</evidence>
<dbReference type="Pfam" id="PF00763">
    <property type="entry name" value="THF_DHG_CYH"/>
    <property type="match status" value="1"/>
</dbReference>
<dbReference type="AlphaFoldDB" id="D7BZD8"/>
<dbReference type="EMBL" id="CP002047">
    <property type="protein sequence ID" value="ADI07874.1"/>
    <property type="molecule type" value="Genomic_DNA"/>
</dbReference>
<dbReference type="GO" id="GO:0009086">
    <property type="term" value="P:methionine biosynthetic process"/>
    <property type="evidence" value="ECO:0007669"/>
    <property type="project" value="UniProtKB-KW"/>
</dbReference>
<evidence type="ECO:0000259" key="14">
    <source>
        <dbReference type="Pfam" id="PF00763"/>
    </source>
</evidence>
<dbReference type="GO" id="GO:0000105">
    <property type="term" value="P:L-histidine biosynthetic process"/>
    <property type="evidence" value="ECO:0007669"/>
    <property type="project" value="UniProtKB-KW"/>
</dbReference>
<keyword evidence="10 12" id="KW-0486">Methionine biosynthesis</keyword>
<accession>D7BZD8</accession>
<evidence type="ECO:0000256" key="3">
    <source>
        <dbReference type="ARBA" id="ARBA00022563"/>
    </source>
</evidence>
<dbReference type="eggNOG" id="COG0190">
    <property type="taxonomic scope" value="Bacteria"/>
</dbReference>
<dbReference type="GO" id="GO:0035999">
    <property type="term" value="P:tetrahydrofolate interconversion"/>
    <property type="evidence" value="ECO:0007669"/>
    <property type="project" value="UniProtKB-UniRule"/>
</dbReference>
<dbReference type="InterPro" id="IPR020631">
    <property type="entry name" value="THF_DH/CycHdrlase_NAD-bd_dom"/>
</dbReference>
<keyword evidence="7 12" id="KW-0521">NADP</keyword>
<evidence type="ECO:0000256" key="1">
    <source>
        <dbReference type="ARBA" id="ARBA00004777"/>
    </source>
</evidence>
<keyword evidence="9 12" id="KW-0368">Histidine biosynthesis</keyword>